<reference evidence="1" key="1">
    <citation type="submission" date="2020-10" db="EMBL/GenBank/DDBJ databases">
        <title>Catharus ustulatus (Swainson's thrush) genome, bCatUst1, primary haplotype v2.</title>
        <authorList>
            <person name="Delmore K."/>
            <person name="Vafadar M."/>
            <person name="Formenti G."/>
            <person name="Chow W."/>
            <person name="Pelan S."/>
            <person name="Howe K."/>
            <person name="Rhie A."/>
            <person name="Mountcastle J."/>
            <person name="Haase B."/>
            <person name="Fedrigo O."/>
            <person name="Jarvis E.D."/>
        </authorList>
    </citation>
    <scope>NUCLEOTIDE SEQUENCE [LARGE SCALE GENOMIC DNA]</scope>
</reference>
<keyword evidence="2" id="KW-1185">Reference proteome</keyword>
<accession>A0A8C3Y1A7</accession>
<dbReference type="PANTHER" id="PTHR33524">
    <property type="entry name" value="C5ORF35"/>
    <property type="match status" value="1"/>
</dbReference>
<dbReference type="Proteomes" id="UP000694563">
    <property type="component" value="Chromosome Z"/>
</dbReference>
<dbReference type="PANTHER" id="PTHR33524:SF2">
    <property type="entry name" value="SET DOMAIN-CONTAINING PROTEIN 9"/>
    <property type="match status" value="1"/>
</dbReference>
<sequence length="194" mass="22537">MLRELRRRWGSYKYRFVPWLALNLRRQRRTLRYVPESSQDKIIADEDVFETLLKTFKALFINDFSRQADILAVLPEVKCQYLELLTVEQKQSEVNSCNHQGQRVFSPEEVLFNTLGFTVSRHRSSLVSAGTGVFVTKGFVPKGTVVSMYPGNGIFLFFIKLDWTSDCLTTECQRSALIFILWVFFLSFPNKITS</sequence>
<organism evidence="1 2">
    <name type="scientific">Catharus ustulatus</name>
    <name type="common">Russet-backed thrush</name>
    <name type="synonym">Hylocichla ustulatus</name>
    <dbReference type="NCBI Taxonomy" id="91951"/>
    <lineage>
        <taxon>Eukaryota</taxon>
        <taxon>Metazoa</taxon>
        <taxon>Chordata</taxon>
        <taxon>Craniata</taxon>
        <taxon>Vertebrata</taxon>
        <taxon>Euteleostomi</taxon>
        <taxon>Archelosauria</taxon>
        <taxon>Archosauria</taxon>
        <taxon>Dinosauria</taxon>
        <taxon>Saurischia</taxon>
        <taxon>Theropoda</taxon>
        <taxon>Coelurosauria</taxon>
        <taxon>Aves</taxon>
        <taxon>Neognathae</taxon>
        <taxon>Neoaves</taxon>
        <taxon>Telluraves</taxon>
        <taxon>Australaves</taxon>
        <taxon>Passeriformes</taxon>
        <taxon>Turdidae</taxon>
        <taxon>Catharus</taxon>
    </lineage>
</organism>
<reference evidence="1" key="3">
    <citation type="submission" date="2025-09" db="UniProtKB">
        <authorList>
            <consortium name="Ensembl"/>
        </authorList>
    </citation>
    <scope>IDENTIFICATION</scope>
</reference>
<dbReference type="Ensembl" id="ENSCUST00005010400.1">
    <property type="protein sequence ID" value="ENSCUSP00005009977.1"/>
    <property type="gene ID" value="ENSCUSG00005006378.1"/>
</dbReference>
<dbReference type="AlphaFoldDB" id="A0A8C3Y1A7"/>
<evidence type="ECO:0000313" key="1">
    <source>
        <dbReference type="Ensembl" id="ENSCUSP00005009977.1"/>
    </source>
</evidence>
<dbReference type="InterPro" id="IPR040415">
    <property type="entry name" value="SETD9"/>
</dbReference>
<name>A0A8C3Y1A7_CATUS</name>
<protein>
    <recommendedName>
        <fullName evidence="3">SETD9</fullName>
    </recommendedName>
</protein>
<reference evidence="1" key="2">
    <citation type="submission" date="2025-08" db="UniProtKB">
        <authorList>
            <consortium name="Ensembl"/>
        </authorList>
    </citation>
    <scope>IDENTIFICATION</scope>
</reference>
<evidence type="ECO:0000313" key="2">
    <source>
        <dbReference type="Proteomes" id="UP000694563"/>
    </source>
</evidence>
<evidence type="ECO:0008006" key="3">
    <source>
        <dbReference type="Google" id="ProtNLM"/>
    </source>
</evidence>
<proteinExistence type="predicted"/>